<name>A0A843VJY1_COLES</name>
<keyword evidence="3" id="KW-1185">Reference proteome</keyword>
<reference evidence="2" key="1">
    <citation type="submission" date="2017-07" db="EMBL/GenBank/DDBJ databases">
        <title>Taro Niue Genome Assembly and Annotation.</title>
        <authorList>
            <person name="Atibalentja N."/>
            <person name="Keating K."/>
            <person name="Fields C.J."/>
        </authorList>
    </citation>
    <scope>NUCLEOTIDE SEQUENCE</scope>
    <source>
        <strain evidence="2">Niue_2</strain>
        <tissue evidence="2">Leaf</tissue>
    </source>
</reference>
<sequence>MSMGCLKLANQCCKYWESSPSATMQFPEIEPVGNGCHDVHDKYETSSNIGCCKPWAGKWAPKVGRDGGPVKPNSADAKPIKPRSDLLGNDGVGKYPADP</sequence>
<proteinExistence type="predicted"/>
<evidence type="ECO:0000256" key="1">
    <source>
        <dbReference type="SAM" id="MobiDB-lite"/>
    </source>
</evidence>
<dbReference type="AlphaFoldDB" id="A0A843VJY1"/>
<evidence type="ECO:0000313" key="3">
    <source>
        <dbReference type="Proteomes" id="UP000652761"/>
    </source>
</evidence>
<dbReference type="Proteomes" id="UP000652761">
    <property type="component" value="Unassembled WGS sequence"/>
</dbReference>
<gene>
    <name evidence="2" type="ORF">Taro_025247</name>
</gene>
<organism evidence="2 3">
    <name type="scientific">Colocasia esculenta</name>
    <name type="common">Wild taro</name>
    <name type="synonym">Arum esculentum</name>
    <dbReference type="NCBI Taxonomy" id="4460"/>
    <lineage>
        <taxon>Eukaryota</taxon>
        <taxon>Viridiplantae</taxon>
        <taxon>Streptophyta</taxon>
        <taxon>Embryophyta</taxon>
        <taxon>Tracheophyta</taxon>
        <taxon>Spermatophyta</taxon>
        <taxon>Magnoliopsida</taxon>
        <taxon>Liliopsida</taxon>
        <taxon>Araceae</taxon>
        <taxon>Aroideae</taxon>
        <taxon>Colocasieae</taxon>
        <taxon>Colocasia</taxon>
    </lineage>
</organism>
<protein>
    <submittedName>
        <fullName evidence="2">Uncharacterized protein</fullName>
    </submittedName>
</protein>
<evidence type="ECO:0000313" key="2">
    <source>
        <dbReference type="EMBL" id="MQL92613.1"/>
    </source>
</evidence>
<dbReference type="EMBL" id="NMUH01001464">
    <property type="protein sequence ID" value="MQL92613.1"/>
    <property type="molecule type" value="Genomic_DNA"/>
</dbReference>
<feature type="region of interest" description="Disordered" evidence="1">
    <location>
        <begin position="62"/>
        <end position="99"/>
    </location>
</feature>
<comment type="caution">
    <text evidence="2">The sequence shown here is derived from an EMBL/GenBank/DDBJ whole genome shotgun (WGS) entry which is preliminary data.</text>
</comment>
<accession>A0A843VJY1</accession>